<evidence type="ECO:0000313" key="3">
    <source>
        <dbReference type="Proteomes" id="UP000334340"/>
    </source>
</evidence>
<gene>
    <name evidence="2" type="ORF">MELA_00619</name>
</gene>
<dbReference type="InterPro" id="IPR029060">
    <property type="entry name" value="PIN-like_dom_sf"/>
</dbReference>
<dbReference type="Proteomes" id="UP000334340">
    <property type="component" value="Unassembled WGS sequence"/>
</dbReference>
<dbReference type="Gene3D" id="3.40.50.1010">
    <property type="entry name" value="5'-nuclease"/>
    <property type="match status" value="1"/>
</dbReference>
<dbReference type="Pfam" id="PF01850">
    <property type="entry name" value="PIN"/>
    <property type="match status" value="1"/>
</dbReference>
<name>A0A564ZG03_9BACT</name>
<organism evidence="2 3">
    <name type="scientific">Candidatus Methylomirabilis lanthanidiphila</name>
    <dbReference type="NCBI Taxonomy" id="2211376"/>
    <lineage>
        <taxon>Bacteria</taxon>
        <taxon>Candidatus Methylomirabilota</taxon>
        <taxon>Candidatus Methylomirabilia</taxon>
        <taxon>Candidatus Methylomirabilales</taxon>
        <taxon>Candidatus Methylomirabilaceae</taxon>
        <taxon>Candidatus Methylomirabilis</taxon>
    </lineage>
</organism>
<dbReference type="InterPro" id="IPR002716">
    <property type="entry name" value="PIN_dom"/>
</dbReference>
<dbReference type="AlphaFoldDB" id="A0A564ZG03"/>
<feature type="domain" description="PIN" evidence="1">
    <location>
        <begin position="7"/>
        <end position="134"/>
    </location>
</feature>
<dbReference type="CDD" id="cd09874">
    <property type="entry name" value="PIN_MT3492-like"/>
    <property type="match status" value="1"/>
</dbReference>
<evidence type="ECO:0000313" key="2">
    <source>
        <dbReference type="EMBL" id="VUZ84249.1"/>
    </source>
</evidence>
<dbReference type="EC" id="3.1.-.-" evidence="2"/>
<dbReference type="GO" id="GO:0016787">
    <property type="term" value="F:hydrolase activity"/>
    <property type="evidence" value="ECO:0007669"/>
    <property type="project" value="UniProtKB-KW"/>
</dbReference>
<dbReference type="EMBL" id="CABIKM010000010">
    <property type="protein sequence ID" value="VUZ84249.1"/>
    <property type="molecule type" value="Genomic_DNA"/>
</dbReference>
<keyword evidence="3" id="KW-1185">Reference proteome</keyword>
<evidence type="ECO:0000259" key="1">
    <source>
        <dbReference type="Pfam" id="PF01850"/>
    </source>
</evidence>
<sequence length="164" mass="18234">MPAPWAYFDTSVLLKRYVRETGSAQARASLRRYRFLSSAIAPVEAMSALCRRRTSGELAEEDFTAILSRIRKDRDYWELVAVTPLVLSHAEVLIETTRAKTLDALHLASALAFQAMSGIRIPFITADIRQRDAASRLDLTVIEIDGGPGRVPGRGAERKVHPNN</sequence>
<reference evidence="2 3" key="1">
    <citation type="submission" date="2019-07" db="EMBL/GenBank/DDBJ databases">
        <authorList>
            <person name="Cremers G."/>
        </authorList>
    </citation>
    <scope>NUCLEOTIDE SEQUENCE [LARGE SCALE GENOMIC DNA]</scope>
</reference>
<protein>
    <submittedName>
        <fullName evidence="2">Ribonuclease VapC46</fullName>
        <ecNumber evidence="2">3.1.-.-</ecNumber>
    </submittedName>
</protein>
<keyword evidence="2" id="KW-0378">Hydrolase</keyword>
<accession>A0A564ZG03</accession>
<proteinExistence type="predicted"/>
<dbReference type="SUPFAM" id="SSF88723">
    <property type="entry name" value="PIN domain-like"/>
    <property type="match status" value="1"/>
</dbReference>